<proteinExistence type="predicted"/>
<accession>A0A5N6TZ53</accession>
<dbReference type="Proteomes" id="UP000325780">
    <property type="component" value="Unassembled WGS sequence"/>
</dbReference>
<feature type="chain" id="PRO_5025020198" description="Integral membrane protein" evidence="3">
    <location>
        <begin position="36"/>
        <end position="285"/>
    </location>
</feature>
<dbReference type="OrthoDB" id="5426355at2759"/>
<sequence length="285" mass="30531">MARWPASTANFAVLTKARLFYLLLITLVLCVSVRADDDTTLIPSAASDSFPQCGLSCSQLKQAQTGCVPPNAPSNDRSTYVSCFCQSSIISQLHDSSDGTCTDTCTDAADRTTLKTWYNNFCSSGANQKDSTNTQSDSAAATATSSAKAQVTYPAPKSWWSTHYQWVIMVIVLVVGFSALAVLGVWLKRRHDAKYPNLYHAAGSGSTDSGLLFGRAQNGSPAPKQPGQFMPAPGPVNPADYANANSVASSSRTDVEAPRTRTPSRLQKTPQPANEGDIEIREVPR</sequence>
<feature type="compositionally biased region" description="Polar residues" evidence="1">
    <location>
        <begin position="243"/>
        <end position="252"/>
    </location>
</feature>
<dbReference type="AlphaFoldDB" id="A0A5N6TZ53"/>
<evidence type="ECO:0000256" key="1">
    <source>
        <dbReference type="SAM" id="MobiDB-lite"/>
    </source>
</evidence>
<protein>
    <recommendedName>
        <fullName evidence="6">Integral membrane protein</fullName>
    </recommendedName>
</protein>
<evidence type="ECO:0000256" key="2">
    <source>
        <dbReference type="SAM" id="Phobius"/>
    </source>
</evidence>
<feature type="transmembrane region" description="Helical" evidence="2">
    <location>
        <begin position="166"/>
        <end position="187"/>
    </location>
</feature>
<feature type="region of interest" description="Disordered" evidence="1">
    <location>
        <begin position="210"/>
        <end position="285"/>
    </location>
</feature>
<keyword evidence="5" id="KW-1185">Reference proteome</keyword>
<feature type="compositionally biased region" description="Polar residues" evidence="1">
    <location>
        <begin position="261"/>
        <end position="272"/>
    </location>
</feature>
<gene>
    <name evidence="4" type="ORF">BDV25DRAFT_89496</name>
</gene>
<keyword evidence="3" id="KW-0732">Signal</keyword>
<dbReference type="EMBL" id="ML742067">
    <property type="protein sequence ID" value="KAE8151637.1"/>
    <property type="molecule type" value="Genomic_DNA"/>
</dbReference>
<keyword evidence="2" id="KW-0812">Transmembrane</keyword>
<keyword evidence="2" id="KW-0472">Membrane</keyword>
<evidence type="ECO:0008006" key="6">
    <source>
        <dbReference type="Google" id="ProtNLM"/>
    </source>
</evidence>
<keyword evidence="2" id="KW-1133">Transmembrane helix</keyword>
<evidence type="ECO:0000313" key="4">
    <source>
        <dbReference type="EMBL" id="KAE8151637.1"/>
    </source>
</evidence>
<evidence type="ECO:0000256" key="3">
    <source>
        <dbReference type="SAM" id="SignalP"/>
    </source>
</evidence>
<evidence type="ECO:0000313" key="5">
    <source>
        <dbReference type="Proteomes" id="UP000325780"/>
    </source>
</evidence>
<feature type="signal peptide" evidence="3">
    <location>
        <begin position="1"/>
        <end position="35"/>
    </location>
</feature>
<reference evidence="4 5" key="1">
    <citation type="submission" date="2019-04" db="EMBL/GenBank/DDBJ databases">
        <title>Friends and foes A comparative genomics study of 23 Aspergillus species from section Flavi.</title>
        <authorList>
            <consortium name="DOE Joint Genome Institute"/>
            <person name="Kjaerbolling I."/>
            <person name="Vesth T."/>
            <person name="Frisvad J.C."/>
            <person name="Nybo J.L."/>
            <person name="Theobald S."/>
            <person name="Kildgaard S."/>
            <person name="Isbrandt T."/>
            <person name="Kuo A."/>
            <person name="Sato A."/>
            <person name="Lyhne E.K."/>
            <person name="Kogle M.E."/>
            <person name="Wiebenga A."/>
            <person name="Kun R.S."/>
            <person name="Lubbers R.J."/>
            <person name="Makela M.R."/>
            <person name="Barry K."/>
            <person name="Chovatia M."/>
            <person name="Clum A."/>
            <person name="Daum C."/>
            <person name="Haridas S."/>
            <person name="He G."/>
            <person name="LaButti K."/>
            <person name="Lipzen A."/>
            <person name="Mondo S."/>
            <person name="Riley R."/>
            <person name="Salamov A."/>
            <person name="Simmons B.A."/>
            <person name="Magnuson J.K."/>
            <person name="Henrissat B."/>
            <person name="Mortensen U.H."/>
            <person name="Larsen T.O."/>
            <person name="Devries R.P."/>
            <person name="Grigoriev I.V."/>
            <person name="Machida M."/>
            <person name="Baker S.E."/>
            <person name="Andersen M.R."/>
        </authorList>
    </citation>
    <scope>NUCLEOTIDE SEQUENCE [LARGE SCALE GENOMIC DNA]</scope>
    <source>
        <strain evidence="4 5">IBT 18842</strain>
    </source>
</reference>
<organism evidence="4 5">
    <name type="scientific">Aspergillus avenaceus</name>
    <dbReference type="NCBI Taxonomy" id="36643"/>
    <lineage>
        <taxon>Eukaryota</taxon>
        <taxon>Fungi</taxon>
        <taxon>Dikarya</taxon>
        <taxon>Ascomycota</taxon>
        <taxon>Pezizomycotina</taxon>
        <taxon>Eurotiomycetes</taxon>
        <taxon>Eurotiomycetidae</taxon>
        <taxon>Eurotiales</taxon>
        <taxon>Aspergillaceae</taxon>
        <taxon>Aspergillus</taxon>
        <taxon>Aspergillus subgen. Circumdati</taxon>
    </lineage>
</organism>
<name>A0A5N6TZ53_ASPAV</name>